<dbReference type="GO" id="GO:0004866">
    <property type="term" value="F:endopeptidase inhibitor activity"/>
    <property type="evidence" value="ECO:0007669"/>
    <property type="project" value="InterPro"/>
</dbReference>
<proteinExistence type="predicted"/>
<organism evidence="2 3">
    <name type="scientific">Clitoria ternatea</name>
    <name type="common">Butterfly pea</name>
    <dbReference type="NCBI Taxonomy" id="43366"/>
    <lineage>
        <taxon>Eukaryota</taxon>
        <taxon>Viridiplantae</taxon>
        <taxon>Streptophyta</taxon>
        <taxon>Embryophyta</taxon>
        <taxon>Tracheophyta</taxon>
        <taxon>Spermatophyta</taxon>
        <taxon>Magnoliopsida</taxon>
        <taxon>eudicotyledons</taxon>
        <taxon>Gunneridae</taxon>
        <taxon>Pentapetalae</taxon>
        <taxon>rosids</taxon>
        <taxon>fabids</taxon>
        <taxon>Fabales</taxon>
        <taxon>Fabaceae</taxon>
        <taxon>Papilionoideae</taxon>
        <taxon>50 kb inversion clade</taxon>
        <taxon>NPAAA clade</taxon>
        <taxon>indigoferoid/millettioid clade</taxon>
        <taxon>Phaseoleae</taxon>
        <taxon>Clitoria</taxon>
    </lineage>
</organism>
<protein>
    <submittedName>
        <fullName evidence="2">Uncharacterized protein</fullName>
    </submittedName>
</protein>
<sequence>MKKTINTLLPYLFLLFALTTNLKCVSALDLGDTEGNWLYNGVNYYILPSTFRGEDAGSGLTFARIGASDSLAVVQPATNGWNGSAVTISNPGGTKIIITGSPVDFKFADQSSKWVVVFDESAKVWYLSANGAKPGQKTKTGTFQISQLNLGFKFSFCNPSFCEDVGSFVDADKHNRLALGGSPFSFKFQNAHNN</sequence>
<dbReference type="Pfam" id="PF00197">
    <property type="entry name" value="Kunitz_legume"/>
    <property type="match status" value="1"/>
</dbReference>
<evidence type="ECO:0000313" key="2">
    <source>
        <dbReference type="EMBL" id="KAK7270936.1"/>
    </source>
</evidence>
<dbReference type="InterPro" id="IPR056368">
    <property type="entry name" value="KTI1"/>
</dbReference>
<comment type="caution">
    <text evidence="2">The sequence shown here is derived from an EMBL/GenBank/DDBJ whole genome shotgun (WGS) entry which is preliminary data.</text>
</comment>
<dbReference type="Gene3D" id="2.80.10.50">
    <property type="match status" value="1"/>
</dbReference>
<feature type="signal peptide" evidence="1">
    <location>
        <begin position="1"/>
        <end position="27"/>
    </location>
</feature>
<dbReference type="InterPro" id="IPR011065">
    <property type="entry name" value="Kunitz_inhibitor_STI-like_sf"/>
</dbReference>
<gene>
    <name evidence="2" type="ORF">RJT34_26467</name>
</gene>
<evidence type="ECO:0000313" key="3">
    <source>
        <dbReference type="Proteomes" id="UP001359559"/>
    </source>
</evidence>
<dbReference type="SMART" id="SM00452">
    <property type="entry name" value="STI"/>
    <property type="match status" value="1"/>
</dbReference>
<dbReference type="PANTHER" id="PTHR33107">
    <property type="entry name" value="KUNITZ TRYPSIN INHIBITOR 2"/>
    <property type="match status" value="1"/>
</dbReference>
<keyword evidence="3" id="KW-1185">Reference proteome</keyword>
<dbReference type="EMBL" id="JAYKXN010000007">
    <property type="protein sequence ID" value="KAK7270936.1"/>
    <property type="molecule type" value="Genomic_DNA"/>
</dbReference>
<dbReference type="Proteomes" id="UP001359559">
    <property type="component" value="Unassembled WGS sequence"/>
</dbReference>
<dbReference type="SUPFAM" id="SSF50386">
    <property type="entry name" value="STI-like"/>
    <property type="match status" value="1"/>
</dbReference>
<feature type="chain" id="PRO_5042979499" evidence="1">
    <location>
        <begin position="28"/>
        <end position="194"/>
    </location>
</feature>
<evidence type="ECO:0000256" key="1">
    <source>
        <dbReference type="SAM" id="SignalP"/>
    </source>
</evidence>
<keyword evidence="1" id="KW-0732">Signal</keyword>
<dbReference type="PROSITE" id="PS00283">
    <property type="entry name" value="SOYBEAN_KUNITZ"/>
    <property type="match status" value="1"/>
</dbReference>
<accession>A0AAN9F8Y2</accession>
<reference evidence="2 3" key="1">
    <citation type="submission" date="2024-01" db="EMBL/GenBank/DDBJ databases">
        <title>The genomes of 5 underutilized Papilionoideae crops provide insights into root nodulation and disease resistance.</title>
        <authorList>
            <person name="Yuan L."/>
        </authorList>
    </citation>
    <scope>NUCLEOTIDE SEQUENCE [LARGE SCALE GENOMIC DNA]</scope>
    <source>
        <strain evidence="2">LY-2023</strain>
        <tissue evidence="2">Leaf</tissue>
    </source>
</reference>
<dbReference type="InterPro" id="IPR002160">
    <property type="entry name" value="Prot_inh_Kunz-lg"/>
</dbReference>
<name>A0AAN9F8Y2_CLITE</name>
<dbReference type="CDD" id="cd00178">
    <property type="entry name" value="beta-trefoil_STI"/>
    <property type="match status" value="1"/>
</dbReference>
<dbReference type="PANTHER" id="PTHR33107:SF5">
    <property type="entry name" value="KUNITZ TRYPSIN INHIBITOR 5"/>
    <property type="match status" value="1"/>
</dbReference>
<dbReference type="AlphaFoldDB" id="A0AAN9F8Y2"/>